<dbReference type="Gene3D" id="3.90.950.20">
    <property type="entry name" value="CinA-like"/>
    <property type="match status" value="1"/>
</dbReference>
<proteinExistence type="predicted"/>
<dbReference type="AlphaFoldDB" id="A0A542SLF2"/>
<comment type="caution">
    <text evidence="2">The sequence shown here is derived from an EMBL/GenBank/DDBJ whole genome shotgun (WGS) entry which is preliminary data.</text>
</comment>
<evidence type="ECO:0000313" key="3">
    <source>
        <dbReference type="Proteomes" id="UP000316181"/>
    </source>
</evidence>
<dbReference type="InterPro" id="IPR036653">
    <property type="entry name" value="CinA-like_C"/>
</dbReference>
<dbReference type="SUPFAM" id="SSF142433">
    <property type="entry name" value="CinA-like"/>
    <property type="match status" value="1"/>
</dbReference>
<evidence type="ECO:0000313" key="2">
    <source>
        <dbReference type="EMBL" id="TQK75464.1"/>
    </source>
</evidence>
<dbReference type="Pfam" id="PF02464">
    <property type="entry name" value="CinA"/>
    <property type="match status" value="1"/>
</dbReference>
<sequence length="154" mass="15353">MSLTVAAAESLTGGLVAAALVAVPGASHVFRGGVVAYATDLKHSVLGVDAELLANRGPVDAEVARQMAVGVAKLMGADIGISTTGAAGPEPQDGHAPGEVYIAVAAFSRGVGVVDVTRRLRLSGTRDEVRSATVASLLSEVLATLETASPPGPE</sequence>
<keyword evidence="3" id="KW-1185">Reference proteome</keyword>
<dbReference type="InterPro" id="IPR008136">
    <property type="entry name" value="CinA_C"/>
</dbReference>
<feature type="domain" description="CinA C-terminal" evidence="1">
    <location>
        <begin position="3"/>
        <end position="142"/>
    </location>
</feature>
<reference evidence="2 3" key="1">
    <citation type="submission" date="2019-06" db="EMBL/GenBank/DDBJ databases">
        <title>Sequencing the genomes of 1000 actinobacteria strains.</title>
        <authorList>
            <person name="Klenk H.-P."/>
        </authorList>
    </citation>
    <scope>NUCLEOTIDE SEQUENCE [LARGE SCALE GENOMIC DNA]</scope>
    <source>
        <strain evidence="2 3">DSM 10596</strain>
    </source>
</reference>
<name>A0A542SLF2_9MICO</name>
<organism evidence="2 3">
    <name type="scientific">Rarobacter incanus</name>
    <dbReference type="NCBI Taxonomy" id="153494"/>
    <lineage>
        <taxon>Bacteria</taxon>
        <taxon>Bacillati</taxon>
        <taxon>Actinomycetota</taxon>
        <taxon>Actinomycetes</taxon>
        <taxon>Micrococcales</taxon>
        <taxon>Rarobacteraceae</taxon>
        <taxon>Rarobacter</taxon>
    </lineage>
</organism>
<accession>A0A542SLF2</accession>
<dbReference type="NCBIfam" id="TIGR00199">
    <property type="entry name" value="PncC_domain"/>
    <property type="match status" value="1"/>
</dbReference>
<dbReference type="EMBL" id="VFNV01000001">
    <property type="protein sequence ID" value="TQK75464.1"/>
    <property type="molecule type" value="Genomic_DNA"/>
</dbReference>
<evidence type="ECO:0000259" key="1">
    <source>
        <dbReference type="Pfam" id="PF02464"/>
    </source>
</evidence>
<dbReference type="Proteomes" id="UP000316181">
    <property type="component" value="Unassembled WGS sequence"/>
</dbReference>
<protein>
    <submittedName>
        <fullName evidence="2">Nicotinamide-nucleotide amidase</fullName>
    </submittedName>
</protein>
<gene>
    <name evidence="2" type="ORF">FB389_0091</name>
</gene>